<gene>
    <name evidence="2" type="ORF">AVDCRST_MAG52-2024</name>
</gene>
<accession>A0A6J4IEU7</accession>
<dbReference type="EMBL" id="CADCTN010000142">
    <property type="protein sequence ID" value="CAA9248867.1"/>
    <property type="molecule type" value="Genomic_DNA"/>
</dbReference>
<organism evidence="2">
    <name type="scientific">uncultured Blastococcus sp</name>
    <dbReference type="NCBI Taxonomy" id="217144"/>
    <lineage>
        <taxon>Bacteria</taxon>
        <taxon>Bacillati</taxon>
        <taxon>Actinomycetota</taxon>
        <taxon>Actinomycetes</taxon>
        <taxon>Geodermatophilales</taxon>
        <taxon>Geodermatophilaceae</taxon>
        <taxon>Blastococcus</taxon>
        <taxon>environmental samples</taxon>
    </lineage>
</organism>
<evidence type="ECO:0000256" key="1">
    <source>
        <dbReference type="SAM" id="MobiDB-lite"/>
    </source>
</evidence>
<proteinExistence type="predicted"/>
<evidence type="ECO:0000313" key="2">
    <source>
        <dbReference type="EMBL" id="CAA9248867.1"/>
    </source>
</evidence>
<protein>
    <submittedName>
        <fullName evidence="2">Oxidoreductase</fullName>
    </submittedName>
</protein>
<sequence>QLPGHRRGRALAGDRRRPPADRAPGTNRRRAPARASGGLGAPGGL</sequence>
<feature type="non-terminal residue" evidence="2">
    <location>
        <position position="1"/>
    </location>
</feature>
<reference evidence="2" key="1">
    <citation type="submission" date="2020-02" db="EMBL/GenBank/DDBJ databases">
        <authorList>
            <person name="Meier V. D."/>
        </authorList>
    </citation>
    <scope>NUCLEOTIDE SEQUENCE</scope>
    <source>
        <strain evidence="2">AVDCRST_MAG52</strain>
    </source>
</reference>
<feature type="non-terminal residue" evidence="2">
    <location>
        <position position="45"/>
    </location>
</feature>
<dbReference type="AlphaFoldDB" id="A0A6J4IEU7"/>
<feature type="region of interest" description="Disordered" evidence="1">
    <location>
        <begin position="1"/>
        <end position="45"/>
    </location>
</feature>
<name>A0A6J4IEU7_9ACTN</name>